<dbReference type="PROSITE" id="PS50114">
    <property type="entry name" value="GATA_ZN_FINGER_2"/>
    <property type="match status" value="1"/>
</dbReference>
<dbReference type="InterPro" id="IPR039355">
    <property type="entry name" value="Transcription_factor_GATA"/>
</dbReference>
<dbReference type="InterPro" id="IPR000679">
    <property type="entry name" value="Znf_GATA"/>
</dbReference>
<dbReference type="GO" id="GO:0000978">
    <property type="term" value="F:RNA polymerase II cis-regulatory region sequence-specific DNA binding"/>
    <property type="evidence" value="ECO:0007669"/>
    <property type="project" value="TreeGrafter"/>
</dbReference>
<dbReference type="GO" id="GO:0000122">
    <property type="term" value="P:negative regulation of transcription by RNA polymerase II"/>
    <property type="evidence" value="ECO:0007669"/>
    <property type="project" value="TreeGrafter"/>
</dbReference>
<feature type="compositionally biased region" description="Polar residues" evidence="7">
    <location>
        <begin position="22"/>
        <end position="31"/>
    </location>
</feature>
<dbReference type="GO" id="GO:0000981">
    <property type="term" value="F:DNA-binding transcription factor activity, RNA polymerase II-specific"/>
    <property type="evidence" value="ECO:0007669"/>
    <property type="project" value="TreeGrafter"/>
</dbReference>
<gene>
    <name evidence="9" type="ORF">K443DRAFT_543678</name>
</gene>
<sequence length="118" mass="12677">MSTVVLESPVLGIHHSPMAHLQQFNPNTSPDHQNESRSGAPDEFSFPSSPSALPSQSRGPCVNCGTTDTPLWRRDADGNSICNACGKSSFIAYRNPLPSVCPFPVFISSWSCNEGAQL</sequence>
<dbReference type="SUPFAM" id="SSF57716">
    <property type="entry name" value="Glucocorticoid receptor-like (DNA-binding domain)"/>
    <property type="match status" value="1"/>
</dbReference>
<dbReference type="PRINTS" id="PR00619">
    <property type="entry name" value="GATAZNFINGER"/>
</dbReference>
<evidence type="ECO:0000256" key="7">
    <source>
        <dbReference type="SAM" id="MobiDB-lite"/>
    </source>
</evidence>
<keyword evidence="5" id="KW-0539">Nucleus</keyword>
<feature type="compositionally biased region" description="Low complexity" evidence="7">
    <location>
        <begin position="45"/>
        <end position="57"/>
    </location>
</feature>
<feature type="domain" description="GATA-type" evidence="8">
    <location>
        <begin position="61"/>
        <end position="86"/>
    </location>
</feature>
<keyword evidence="4" id="KW-0862">Zinc</keyword>
<dbReference type="PANTHER" id="PTHR10071:SF281">
    <property type="entry name" value="BOX A-BINDING FACTOR-RELATED"/>
    <property type="match status" value="1"/>
</dbReference>
<evidence type="ECO:0000313" key="10">
    <source>
        <dbReference type="Proteomes" id="UP000054477"/>
    </source>
</evidence>
<evidence type="ECO:0000256" key="4">
    <source>
        <dbReference type="ARBA" id="ARBA00022833"/>
    </source>
</evidence>
<name>A0A0C9Y1Q2_9AGAR</name>
<evidence type="ECO:0000256" key="3">
    <source>
        <dbReference type="ARBA" id="ARBA00022771"/>
    </source>
</evidence>
<evidence type="ECO:0000256" key="5">
    <source>
        <dbReference type="ARBA" id="ARBA00023242"/>
    </source>
</evidence>
<dbReference type="AlphaFoldDB" id="A0A0C9Y1Q2"/>
<dbReference type="Gene3D" id="3.30.50.10">
    <property type="entry name" value="Erythroid Transcription Factor GATA-1, subunit A"/>
    <property type="match status" value="1"/>
</dbReference>
<dbReference type="OrthoDB" id="515401at2759"/>
<dbReference type="InterPro" id="IPR013088">
    <property type="entry name" value="Znf_NHR/GATA"/>
</dbReference>
<comment type="subcellular location">
    <subcellularLocation>
        <location evidence="1">Nucleus</location>
    </subcellularLocation>
</comment>
<reference evidence="9 10" key="1">
    <citation type="submission" date="2014-04" db="EMBL/GenBank/DDBJ databases">
        <authorList>
            <consortium name="DOE Joint Genome Institute"/>
            <person name="Kuo A."/>
            <person name="Kohler A."/>
            <person name="Nagy L.G."/>
            <person name="Floudas D."/>
            <person name="Copeland A."/>
            <person name="Barry K.W."/>
            <person name="Cichocki N."/>
            <person name="Veneault-Fourrey C."/>
            <person name="LaButti K."/>
            <person name="Lindquist E.A."/>
            <person name="Lipzen A."/>
            <person name="Lundell T."/>
            <person name="Morin E."/>
            <person name="Murat C."/>
            <person name="Sun H."/>
            <person name="Tunlid A."/>
            <person name="Henrissat B."/>
            <person name="Grigoriev I.V."/>
            <person name="Hibbett D.S."/>
            <person name="Martin F."/>
            <person name="Nordberg H.P."/>
            <person name="Cantor M.N."/>
            <person name="Hua S.X."/>
        </authorList>
    </citation>
    <scope>NUCLEOTIDE SEQUENCE [LARGE SCALE GENOMIC DNA]</scope>
    <source>
        <strain evidence="9 10">LaAM-08-1</strain>
    </source>
</reference>
<dbReference type="STRING" id="1095629.A0A0C9Y1Q2"/>
<keyword evidence="2" id="KW-0479">Metal-binding</keyword>
<evidence type="ECO:0000256" key="2">
    <source>
        <dbReference type="ARBA" id="ARBA00022723"/>
    </source>
</evidence>
<reference evidence="10" key="2">
    <citation type="submission" date="2015-01" db="EMBL/GenBank/DDBJ databases">
        <title>Evolutionary Origins and Diversification of the Mycorrhizal Mutualists.</title>
        <authorList>
            <consortium name="DOE Joint Genome Institute"/>
            <consortium name="Mycorrhizal Genomics Consortium"/>
            <person name="Kohler A."/>
            <person name="Kuo A."/>
            <person name="Nagy L.G."/>
            <person name="Floudas D."/>
            <person name="Copeland A."/>
            <person name="Barry K.W."/>
            <person name="Cichocki N."/>
            <person name="Veneault-Fourrey C."/>
            <person name="LaButti K."/>
            <person name="Lindquist E.A."/>
            <person name="Lipzen A."/>
            <person name="Lundell T."/>
            <person name="Morin E."/>
            <person name="Murat C."/>
            <person name="Riley R."/>
            <person name="Ohm R."/>
            <person name="Sun H."/>
            <person name="Tunlid A."/>
            <person name="Henrissat B."/>
            <person name="Grigoriev I.V."/>
            <person name="Hibbett D.S."/>
            <person name="Martin F."/>
        </authorList>
    </citation>
    <scope>NUCLEOTIDE SEQUENCE [LARGE SCALE GENOMIC DNA]</scope>
    <source>
        <strain evidence="10">LaAM-08-1</strain>
    </source>
</reference>
<feature type="region of interest" description="Disordered" evidence="7">
    <location>
        <begin position="17"/>
        <end position="61"/>
    </location>
</feature>
<dbReference type="Proteomes" id="UP000054477">
    <property type="component" value="Unassembled WGS sequence"/>
</dbReference>
<dbReference type="PROSITE" id="PS00344">
    <property type="entry name" value="GATA_ZN_FINGER_1"/>
    <property type="match status" value="1"/>
</dbReference>
<evidence type="ECO:0000256" key="6">
    <source>
        <dbReference type="PROSITE-ProRule" id="PRU00094"/>
    </source>
</evidence>
<evidence type="ECO:0000313" key="9">
    <source>
        <dbReference type="EMBL" id="KIK01968.1"/>
    </source>
</evidence>
<organism evidence="9 10">
    <name type="scientific">Laccaria amethystina LaAM-08-1</name>
    <dbReference type="NCBI Taxonomy" id="1095629"/>
    <lineage>
        <taxon>Eukaryota</taxon>
        <taxon>Fungi</taxon>
        <taxon>Dikarya</taxon>
        <taxon>Basidiomycota</taxon>
        <taxon>Agaricomycotina</taxon>
        <taxon>Agaricomycetes</taxon>
        <taxon>Agaricomycetidae</taxon>
        <taxon>Agaricales</taxon>
        <taxon>Agaricineae</taxon>
        <taxon>Hydnangiaceae</taxon>
        <taxon>Laccaria</taxon>
    </lineage>
</organism>
<proteinExistence type="predicted"/>
<protein>
    <submittedName>
        <fullName evidence="9">Unplaced genomic scaffold K443scaffold_64, whole genome shotgun sequence</fullName>
    </submittedName>
</protein>
<dbReference type="CDD" id="cd00202">
    <property type="entry name" value="ZnF_GATA"/>
    <property type="match status" value="1"/>
</dbReference>
<dbReference type="Pfam" id="PF00320">
    <property type="entry name" value="GATA"/>
    <property type="match status" value="1"/>
</dbReference>
<dbReference type="GO" id="GO:0045944">
    <property type="term" value="P:positive regulation of transcription by RNA polymerase II"/>
    <property type="evidence" value="ECO:0007669"/>
    <property type="project" value="TreeGrafter"/>
</dbReference>
<evidence type="ECO:0000256" key="1">
    <source>
        <dbReference type="ARBA" id="ARBA00004123"/>
    </source>
</evidence>
<keyword evidence="3 6" id="KW-0863">Zinc-finger</keyword>
<accession>A0A0C9Y1Q2</accession>
<evidence type="ECO:0000259" key="8">
    <source>
        <dbReference type="PROSITE" id="PS50114"/>
    </source>
</evidence>
<dbReference type="GO" id="GO:0008270">
    <property type="term" value="F:zinc ion binding"/>
    <property type="evidence" value="ECO:0007669"/>
    <property type="project" value="UniProtKB-KW"/>
</dbReference>
<keyword evidence="10" id="KW-1185">Reference proteome</keyword>
<dbReference type="EMBL" id="KN838599">
    <property type="protein sequence ID" value="KIK01968.1"/>
    <property type="molecule type" value="Genomic_DNA"/>
</dbReference>
<dbReference type="SMART" id="SM00401">
    <property type="entry name" value="ZnF_GATA"/>
    <property type="match status" value="1"/>
</dbReference>
<dbReference type="HOGENOM" id="CLU_167716_0_0_1"/>
<dbReference type="GO" id="GO:0005634">
    <property type="term" value="C:nucleus"/>
    <property type="evidence" value="ECO:0007669"/>
    <property type="project" value="UniProtKB-SubCell"/>
</dbReference>
<dbReference type="PANTHER" id="PTHR10071">
    <property type="entry name" value="TRANSCRIPTION FACTOR GATA FAMILY MEMBER"/>
    <property type="match status" value="1"/>
</dbReference>